<evidence type="ECO:0000313" key="1">
    <source>
        <dbReference type="EMBL" id="MTV47759.1"/>
    </source>
</evidence>
<dbReference type="RefSeq" id="WP_155474832.1">
    <property type="nucleotide sequence ID" value="NZ_WNKU01000001.1"/>
</dbReference>
<gene>
    <name evidence="1" type="ORF">GJ688_02020</name>
</gene>
<accession>A0A6I3SCK2</accession>
<comment type="caution">
    <text evidence="1">The sequence shown here is derived from an EMBL/GenBank/DDBJ whole genome shotgun (WGS) entry which is preliminary data.</text>
</comment>
<organism evidence="1 2">
    <name type="scientific">Heliobacterium mobile</name>
    <name type="common">Heliobacillus mobilis</name>
    <dbReference type="NCBI Taxonomy" id="28064"/>
    <lineage>
        <taxon>Bacteria</taxon>
        <taxon>Bacillati</taxon>
        <taxon>Bacillota</taxon>
        <taxon>Clostridia</taxon>
        <taxon>Eubacteriales</taxon>
        <taxon>Heliobacteriaceae</taxon>
        <taxon>Heliobacterium</taxon>
    </lineage>
</organism>
<dbReference type="EMBL" id="WNKU01000001">
    <property type="protein sequence ID" value="MTV47759.1"/>
    <property type="molecule type" value="Genomic_DNA"/>
</dbReference>
<evidence type="ECO:0000313" key="2">
    <source>
        <dbReference type="Proteomes" id="UP000430670"/>
    </source>
</evidence>
<dbReference type="Proteomes" id="UP000430670">
    <property type="component" value="Unassembled WGS sequence"/>
</dbReference>
<keyword evidence="2" id="KW-1185">Reference proteome</keyword>
<name>A0A6I3SCK2_HELMO</name>
<dbReference type="OrthoDB" id="1684528at2"/>
<proteinExistence type="predicted"/>
<reference evidence="1 2" key="1">
    <citation type="submission" date="2019-11" db="EMBL/GenBank/DDBJ databases">
        <title>Whole-genome sequence of a the green, strictly anaerobic photosynthetic bacterium Heliobacillus mobilis DSM 6151.</title>
        <authorList>
            <person name="Kyndt J.A."/>
            <person name="Meyer T.E."/>
        </authorList>
    </citation>
    <scope>NUCLEOTIDE SEQUENCE [LARGE SCALE GENOMIC DNA]</scope>
    <source>
        <strain evidence="1 2">DSM 6151</strain>
    </source>
</reference>
<evidence type="ECO:0008006" key="3">
    <source>
        <dbReference type="Google" id="ProtNLM"/>
    </source>
</evidence>
<sequence>MADIKRVAMEALHIAAEGVLTKAQDKANYKTGTLRRSGTVTDHPRRNTVSISFNTPYAPSVHDGSKPHDIVADKKTLAVPVKNWRGPVNEYGAKKLPKLSRDGQFVLLGKRVRHPGYKGNPFLKDAMDESQDKVTNFLASRIGDAMIGGK</sequence>
<dbReference type="AlphaFoldDB" id="A0A6I3SCK2"/>
<protein>
    <recommendedName>
        <fullName evidence="3">HK97 gp10 family phage protein</fullName>
    </recommendedName>
</protein>